<feature type="signal peptide" evidence="2">
    <location>
        <begin position="1"/>
        <end position="30"/>
    </location>
</feature>
<evidence type="ECO:0000256" key="1">
    <source>
        <dbReference type="SAM" id="MobiDB-lite"/>
    </source>
</evidence>
<evidence type="ECO:0000313" key="4">
    <source>
        <dbReference type="Proteomes" id="UP000324611"/>
    </source>
</evidence>
<keyword evidence="2" id="KW-0732">Signal</keyword>
<comment type="caution">
    <text evidence="3">The sequence shown here is derived from an EMBL/GenBank/DDBJ whole genome shotgun (WGS) entry which is preliminary data.</text>
</comment>
<evidence type="ECO:0000313" key="3">
    <source>
        <dbReference type="EMBL" id="KAA2243188.1"/>
    </source>
</evidence>
<accession>A0A5B2VX55</accession>
<sequence length="2911" mass="321394">MKDMKQFLRKQIGRWITLCLLLVAAGSVHAQTGNNVVFKKVLDGSRGQLVKDSAITVRDTAFFSTTFQNKLDTPYSVMNVITFRINEYSPLYLRAPFTASAKVRIYYITPQHTVDSIDEKILDINYDTTRAYSARNSFVFKNAHEVTVKVLSMTVSIPDLLPALMIENEMQVHPVYKLSCTADAINSIYADNTANTDSTDEIRISWSTVTGADVYDLEWAYIDSSALGRYGTPPNADLLFKNNATRVTISDNAYKVPLLYDNGGVLFFRVRAVQEKPGNRRVETAWSSDFTTGLGRFSFTGHQRNLNWQSDISFAEDGKRKAVVQYLDGGLHSRQTVTKDNTTNTTVVAESFYDYQGRPVVQVMPAPTLNTIIKYSRNFNSAANGAEYDKDQYDHLEDPNEFLTASAAPMSTGSGASQYYSPENPDKDNGSSRFIPDAGGYPFTETSYMQDNTGRISRQGGLGPVFKMGSNHETKYFYGSPGDNDLDALFGTEAGDKTHYFKNMVRDANGQYSVSYVDMHGRTIATALAGMPDSANLDPLPSYSVYNTTANLSGPGKNMVKELVMETRQSQAVTIDADYTFNYHLTPPVLQKKDCDGNTVCYNGLYDLEITITDDSQNQLMPDKKPFKAIVRNYTPGAIEAGNCNDAAPVLDTNFTIRLKKGSYEITKQLTVSTEGMDYYRDNVYMPANLCKTLDDFISQQLALVANIECTPTCQSCLTSIGSLDSFRVHYMNRIDSGGNVADYEKDIEVAYNDAVASCDALCNKLSETDDIRMAMLMDMTPPSGQYADISNVNDSHSIFYSTGNDHPPYYQSGALIYRDETGQPDSAYNELSNSNVLPQQLSPTQFASKFNDTWAETLLSFHPEYCKLVELEKHAASTRWDRKFEIVDTYAEAKALGYLNPTANPAYTSYNLVADNKDSLAQESAELQGLLEGKLTNFQQNYSMWSVAVIAIKCPQSDNACMVKYGNAQAAFDEASLCPGELDMAWRAFRGLYQQAKRDIINAKINAACQVSASDLAGKQLHFNNTQDALNQQQLGYLNNGDATTAAAAATAALQQAYDENCKAYAEYWLQQLAPCAFANTTEWNEVKDKLVQVCKDGSDLDHPYGSSTVKPGGSYDYHSFEEVIGRYNTEHPGKPFGCNAMMITVPKPYDRQPAYADKPSFTKPADCECDKLQQLQKEFVANKRLSDVDLSAYLKRTRNVVISSADINKLINACNSASNCAYTDAPLKIPALMQCNTGPGCATCHVVDSLFTIFTHDYPDVVPSVEESDTTQLQKNQLFAGYMNNRLGFDKQAWEYLKFRDSCQHTSSRDTVVCTPSQLLRTYSTGASATDVFSDIVKTADNGYLLVGSTTGSGNGGKDAYVVKTDRFGNFQWAKTYGGTGNDDFVRMRPTKDNGYIAIGTTTSSYSAGHVSDAFIVKMDVNGEVQWSRAIGFKTTNGEQGMDILPIGDGYAFAGEFNFERVVGDWMVGRLDSLGHTIWTQRIGTQNSDPTLKLLDDDGTLVAAGTSVYGSNYNGVLLKIEMESGQVVFSRQYDLDSRTNWFLNIFKNNNGYKINVLNATDWGNKDGVGAILDLDKQGTILSAKKVAVPAGNEDSWLAINRNSDGSTIAAQVLAKSPQDIVLHRTNQDGDGLAWSNLIQADGVQAIYALTQNEDGTIAGVGGSDNKGLLLLTNAEGKTGCGDVPANNSYQNCIMSELDYEYGEWELIDTIRFISVVAKAANVTPGIINCPGYENCYTFNNGPLLCGNASPVFPAAASDNNNCSDNDFFATSTGSELYYAYRDSVRNAFNQDYLNTALQAANKELFTVNYNNSEYHYTLYYYDQAGNLVKTVPPAGVVVNRTQAWANDVKAASAAGNYLVPAHTMATRYYYNTLNKVIKQETPDAGTSHFWYDRLGRLAVSQNAKQEPMDAYSYTQYDPLGRVVEVGEITSSAGMSDDISRSDDVLSEWFTGAENTKTQITRTAYDKPYTPLEGDEDGHILAAANARNRVSWSAVYDTKVDLDQYKYTAGTFYSYDVLGNVDTLVQDFKRSILQVTNNRWRRMVYNYDLISGKVNQVAYQPGESDAFYHRYSYDAENRMTNVETSHDSIYWENDAFYRYYKHGPLARTILGQQQVQGLDYAYTLQGWLKGVNSTSLTSASDMGGDGTAGNIVAKDAFGFALHYFGGRDYNSIKSGVKPFAEGADAGSNFRPLFNGNIAAMSVHVPFLGEPLLYAYNYDVLNRLTAMNALRNLNTATNTWAPSLLEDFKEKVTYDANGNILSYLRNGNQTFAGKPLGMDSLSYAYISGTNQLDHIEDKIDSTVYDNDIDNQLGGNYGYDPIGNLIQDSKGGIDEIKWTVYGKIQSIHKTNGTTISYTYDGTGNRISKDVNGKQTWYVRDVSGNIMSVYTSGDASVNNGDLTRTEAGLYGSSRLGISKLYANIQNKVAPVPTNIPGLGTGINVTFTRNNKIFELSNHLGNVLATVSDVRKPVSTNGNTIDHYEANLTSAQDYYPFGMLMPGRNGHKIAGGWASGNSVVNGHSVPESLSIGSRSGNQPGQYAASKTINFTEGFNSGVNDRFDAIIADGSYDGGSAEGGGSDALNGYRYGFNGQEKSDEVEGGGSGYTAEFWEYDGRIGRRWNIDPRPTVGISDYSAFGNNPLLFSDPLGDTTIFFDKSDNIGVFLDIVSDQGPRRNIRISEADYSIYENVFHNKYTERNLTKLDYERTDKDQLLADVYVNGLIEYALGQEKKTGRDIIAFGTGTYQLDFDGHVSSSENMVGEKINLERNQPNGIQGYMYLREVMEDGGLVRVNEYPFTSGPWGNGPTPNNSYVANQFSWTKEEGMRMFNSNLGWKLHLPDFNGRTGLRMHPDVNKIGTKGCIGIRVNNYDVLFNLGKFLDSYINRCGTINVYFNIPGNPDYGNEGKADPKVKQ</sequence>
<feature type="compositionally biased region" description="Polar residues" evidence="1">
    <location>
        <begin position="409"/>
        <end position="421"/>
    </location>
</feature>
<gene>
    <name evidence="3" type="ORF">F0L74_11780</name>
</gene>
<keyword evidence="4" id="KW-1185">Reference proteome</keyword>
<organism evidence="3 4">
    <name type="scientific">Chitinophaga agrisoli</name>
    <dbReference type="NCBI Taxonomy" id="2607653"/>
    <lineage>
        <taxon>Bacteria</taxon>
        <taxon>Pseudomonadati</taxon>
        <taxon>Bacteroidota</taxon>
        <taxon>Chitinophagia</taxon>
        <taxon>Chitinophagales</taxon>
        <taxon>Chitinophagaceae</taxon>
        <taxon>Chitinophaga</taxon>
    </lineage>
</organism>
<protein>
    <recommendedName>
        <fullName evidence="5">RHS repeat-associated protein</fullName>
    </recommendedName>
</protein>
<dbReference type="Proteomes" id="UP000324611">
    <property type="component" value="Unassembled WGS sequence"/>
</dbReference>
<dbReference type="Gene3D" id="2.180.10.10">
    <property type="entry name" value="RHS repeat-associated core"/>
    <property type="match status" value="1"/>
</dbReference>
<proteinExistence type="predicted"/>
<dbReference type="PANTHER" id="PTHR32305:SF15">
    <property type="entry name" value="PROTEIN RHSA-RELATED"/>
    <property type="match status" value="1"/>
</dbReference>
<dbReference type="EMBL" id="VUOC01000002">
    <property type="protein sequence ID" value="KAA2243188.1"/>
    <property type="molecule type" value="Genomic_DNA"/>
</dbReference>
<reference evidence="3 4" key="1">
    <citation type="submission" date="2019-09" db="EMBL/GenBank/DDBJ databases">
        <title>Chitinophaga ginsengihumi sp. nov., isolated from soil of ginseng rhizosphere.</title>
        <authorList>
            <person name="Lee J."/>
        </authorList>
    </citation>
    <scope>NUCLEOTIDE SEQUENCE [LARGE SCALE GENOMIC DNA]</scope>
    <source>
        <strain evidence="3 4">BN140078</strain>
    </source>
</reference>
<name>A0A5B2VX55_9BACT</name>
<dbReference type="NCBIfam" id="TIGR01643">
    <property type="entry name" value="YD_repeat_2x"/>
    <property type="match status" value="1"/>
</dbReference>
<evidence type="ECO:0008006" key="5">
    <source>
        <dbReference type="Google" id="ProtNLM"/>
    </source>
</evidence>
<feature type="chain" id="PRO_5022807238" description="RHS repeat-associated protein" evidence="2">
    <location>
        <begin position="31"/>
        <end position="2911"/>
    </location>
</feature>
<evidence type="ECO:0000256" key="2">
    <source>
        <dbReference type="SAM" id="SignalP"/>
    </source>
</evidence>
<dbReference type="InterPro" id="IPR050708">
    <property type="entry name" value="T6SS_VgrG/RHS"/>
</dbReference>
<dbReference type="InterPro" id="IPR006530">
    <property type="entry name" value="YD"/>
</dbReference>
<feature type="region of interest" description="Disordered" evidence="1">
    <location>
        <begin position="406"/>
        <end position="434"/>
    </location>
</feature>
<dbReference type="PANTHER" id="PTHR32305">
    <property type="match status" value="1"/>
</dbReference>
<reference evidence="3 4" key="2">
    <citation type="submission" date="2019-09" db="EMBL/GenBank/DDBJ databases">
        <authorList>
            <person name="Jin C."/>
        </authorList>
    </citation>
    <scope>NUCLEOTIDE SEQUENCE [LARGE SCALE GENOMIC DNA]</scope>
    <source>
        <strain evidence="3 4">BN140078</strain>
    </source>
</reference>